<dbReference type="Gene3D" id="3.20.20.10">
    <property type="entry name" value="Alanine racemase"/>
    <property type="match status" value="1"/>
</dbReference>
<dbReference type="Gene3D" id="2.40.37.10">
    <property type="entry name" value="Lyase, Ornithine Decarboxylase, Chain A, domain 1"/>
    <property type="match status" value="1"/>
</dbReference>
<dbReference type="InterPro" id="IPR009006">
    <property type="entry name" value="Ala_racemase/Decarboxylase_C"/>
</dbReference>
<dbReference type="InterPro" id="IPR029066">
    <property type="entry name" value="PLP-binding_barrel"/>
</dbReference>
<dbReference type="AlphaFoldDB" id="A0A345T4I2"/>
<dbReference type="SUPFAM" id="SSF50621">
    <property type="entry name" value="Alanine racemase C-terminal domain-like"/>
    <property type="match status" value="1"/>
</dbReference>
<dbReference type="PROSITE" id="PS00879">
    <property type="entry name" value="ODR_DC_2_2"/>
    <property type="match status" value="1"/>
</dbReference>
<organism evidence="4 5">
    <name type="scientific">Peterkaempfera bronchialis</name>
    <dbReference type="NCBI Taxonomy" id="2126346"/>
    <lineage>
        <taxon>Bacteria</taxon>
        <taxon>Bacillati</taxon>
        <taxon>Actinomycetota</taxon>
        <taxon>Actinomycetes</taxon>
        <taxon>Kitasatosporales</taxon>
        <taxon>Streptomycetaceae</taxon>
        <taxon>Peterkaempfera</taxon>
    </lineage>
</organism>
<dbReference type="Proteomes" id="UP000249340">
    <property type="component" value="Chromosome"/>
</dbReference>
<name>A0A345T4I2_9ACTN</name>
<evidence type="ECO:0000256" key="1">
    <source>
        <dbReference type="ARBA" id="ARBA00001933"/>
    </source>
</evidence>
<dbReference type="Pfam" id="PF02784">
    <property type="entry name" value="Orn_Arg_deC_N"/>
    <property type="match status" value="1"/>
</dbReference>
<evidence type="ECO:0000313" key="4">
    <source>
        <dbReference type="EMBL" id="AXI80887.1"/>
    </source>
</evidence>
<dbReference type="InterPro" id="IPR022644">
    <property type="entry name" value="De-COase2_N"/>
</dbReference>
<proteinExistence type="predicted"/>
<evidence type="ECO:0000313" key="5">
    <source>
        <dbReference type="Proteomes" id="UP000249340"/>
    </source>
</evidence>
<evidence type="ECO:0000256" key="2">
    <source>
        <dbReference type="ARBA" id="ARBA00022898"/>
    </source>
</evidence>
<dbReference type="GO" id="GO:0008836">
    <property type="term" value="F:diaminopimelate decarboxylase activity"/>
    <property type="evidence" value="ECO:0007669"/>
    <property type="project" value="TreeGrafter"/>
</dbReference>
<dbReference type="KEGG" id="stri:C7M71_029410"/>
<dbReference type="PRINTS" id="PR01179">
    <property type="entry name" value="ODADCRBXLASE"/>
</dbReference>
<gene>
    <name evidence="4" type="ORF">C7M71_029410</name>
</gene>
<dbReference type="InterPro" id="IPR022657">
    <property type="entry name" value="De-COase2_CS"/>
</dbReference>
<protein>
    <submittedName>
        <fullName evidence="4">Y4yA family PLP-dependent enzyme</fullName>
    </submittedName>
</protein>
<accession>A0A345T4I2</accession>
<dbReference type="GO" id="GO:0009089">
    <property type="term" value="P:lysine biosynthetic process via diaminopimelate"/>
    <property type="evidence" value="ECO:0007669"/>
    <property type="project" value="TreeGrafter"/>
</dbReference>
<sequence>MGVPEPLYLAPRLDARLSSLLGSAEFLHGLVDALGSPLNVVLPEQISDNLERFRSVYRRHHLGGEVFFAHKANRSSALVRRFAATDAAVDAASLGELQHVLGAGFTPDRVLATGPKNPEFLWLAARTGATVNVDGRAELDDLAALVRRHGLPRVRILLRLSEFQGAGSQGAGFQGTGVQVLTRRSRFGSPVREVDGLLAAVERHRDAVELIGVAYHLDTVGLAEKAVALESCVTVMDECRNRGLQPRVIDIGGGFGVNYLADRAQWERYTTALADAVLGHRPAMTWRRHGYGLRSESGTLRGALGLYPSHRPDAGERYLDQLLSLPAPTLGRPLATLLLEHLYDLWAEPGRALVDQCGLTLARVLEVRRTDAGDWLVRLGMNAGDVSLEEHGVLMDPVAVPRGGGPAAAEPERAGAEAVGVYLAGNLCLEADLITRRMVFLPRLPRPGDLMGFANTAGYCMDFRADHAQQQPVARKVAAWQQAGSWRWCLDEEYWPITRPGGQA</sequence>
<reference evidence="5" key="1">
    <citation type="submission" date="2018-07" db="EMBL/GenBank/DDBJ databases">
        <title>Streptacidiphilus bronchialis DSM 106435 chromosome.</title>
        <authorList>
            <person name="Batra D."/>
            <person name="Gulvik C.A."/>
        </authorList>
    </citation>
    <scope>NUCLEOTIDE SEQUENCE [LARGE SCALE GENOMIC DNA]</scope>
    <source>
        <strain evidence="5">DSM 106435</strain>
    </source>
</reference>
<keyword evidence="5" id="KW-1185">Reference proteome</keyword>
<dbReference type="InterPro" id="IPR000183">
    <property type="entry name" value="Orn/DAP/Arg_de-COase"/>
</dbReference>
<dbReference type="PANTHER" id="PTHR43727:SF2">
    <property type="entry name" value="GROUP IV DECARBOXYLASE"/>
    <property type="match status" value="1"/>
</dbReference>
<comment type="cofactor">
    <cofactor evidence="1">
        <name>pyridoxal 5'-phosphate</name>
        <dbReference type="ChEBI" id="CHEBI:597326"/>
    </cofactor>
</comment>
<feature type="domain" description="Orn/DAP/Arg decarboxylase 2 N-terminal" evidence="3">
    <location>
        <begin position="47"/>
        <end position="277"/>
    </location>
</feature>
<evidence type="ECO:0000259" key="3">
    <source>
        <dbReference type="Pfam" id="PF02784"/>
    </source>
</evidence>
<dbReference type="RefSeq" id="WP_111492131.1">
    <property type="nucleotide sequence ID" value="NZ_CP031264.1"/>
</dbReference>
<dbReference type="PANTHER" id="PTHR43727">
    <property type="entry name" value="DIAMINOPIMELATE DECARBOXYLASE"/>
    <property type="match status" value="1"/>
</dbReference>
<dbReference type="EMBL" id="CP031264">
    <property type="protein sequence ID" value="AXI80887.1"/>
    <property type="molecule type" value="Genomic_DNA"/>
</dbReference>
<dbReference type="SUPFAM" id="SSF51419">
    <property type="entry name" value="PLP-binding barrel"/>
    <property type="match status" value="1"/>
</dbReference>
<keyword evidence="2" id="KW-0663">Pyridoxal phosphate</keyword>
<dbReference type="OrthoDB" id="3275594at2"/>